<dbReference type="HOGENOM" id="CLU_018488_2_0_6"/>
<evidence type="ECO:0000256" key="1">
    <source>
        <dbReference type="ARBA" id="ARBA00022801"/>
    </source>
</evidence>
<keyword evidence="2 3" id="KW-0326">Glycosidase</keyword>
<dbReference type="GO" id="GO:0009251">
    <property type="term" value="P:glucan catabolic process"/>
    <property type="evidence" value="ECO:0007669"/>
    <property type="project" value="TreeGrafter"/>
</dbReference>
<protein>
    <submittedName>
        <fullName evidence="6">Mannan endo-1,4-beta-mannosidase</fullName>
    </submittedName>
</protein>
<dbReference type="EMBL" id="CP000050">
    <property type="protein sequence ID" value="AAY49508.1"/>
    <property type="molecule type" value="Genomic_DNA"/>
</dbReference>
<dbReference type="SUPFAM" id="SSF51445">
    <property type="entry name" value="(Trans)glycosidases"/>
    <property type="match status" value="1"/>
</dbReference>
<evidence type="ECO:0000313" key="7">
    <source>
        <dbReference type="Proteomes" id="UP000000420"/>
    </source>
</evidence>
<dbReference type="PANTHER" id="PTHR34142:SF1">
    <property type="entry name" value="GLYCOSIDE HYDROLASE FAMILY 5 DOMAIN-CONTAINING PROTEIN"/>
    <property type="match status" value="1"/>
</dbReference>
<name>A0A0H2X8C4_XANC8</name>
<dbReference type="Gene3D" id="3.20.20.80">
    <property type="entry name" value="Glycosidases"/>
    <property type="match status" value="1"/>
</dbReference>
<organism evidence="6 7">
    <name type="scientific">Xanthomonas campestris pv. campestris (strain 8004)</name>
    <dbReference type="NCBI Taxonomy" id="314565"/>
    <lineage>
        <taxon>Bacteria</taxon>
        <taxon>Pseudomonadati</taxon>
        <taxon>Pseudomonadota</taxon>
        <taxon>Gammaproteobacteria</taxon>
        <taxon>Lysobacterales</taxon>
        <taxon>Lysobacteraceae</taxon>
        <taxon>Xanthomonas</taxon>
    </lineage>
</organism>
<dbReference type="Proteomes" id="UP000000420">
    <property type="component" value="Chromosome"/>
</dbReference>
<dbReference type="PANTHER" id="PTHR34142">
    <property type="entry name" value="ENDO-BETA-1,4-GLUCANASE A"/>
    <property type="match status" value="1"/>
</dbReference>
<sequence length="333" mass="35830">MNTISRLAQRLVLILAGLVLASSAHAGLSVSGTQLKESNGNTLILRGINLPHAWFADRTDAALAQIAATGANSVRVVLSSGHRWNRTPEAEVARIIARCKALGLIAVLEVHDTTGYGEDGAAGSLANAASYWTSVRTALVGQEDYVIINIGNEPFGNQLSASEWVNGHANAIATLRGAGLTHALMVDAPNWGQDWQFYMRDNAAALLARDSRRNLIFSVHMYEVFGSDAVVDSYLRTFRSNNLALVVGEFGADHRGAPVDEAAIMRRAREYGVGYLGWSWSGNDSSTQSLDIVLGWDPARLSSWGRSLIQGPDGIAATSRRARVFGARVRAME</sequence>
<reference evidence="6 7" key="1">
    <citation type="journal article" date="2005" name="Genome Res.">
        <title>Comparative and functional genomic analyses of the pathogenicity of phytopathogen Xanthomonas campestris pv. campestris.</title>
        <authorList>
            <person name="Qian W."/>
            <person name="Jia Y."/>
            <person name="Ren S.X."/>
            <person name="He Y.Q."/>
            <person name="Feng J.X."/>
            <person name="Lu L.F."/>
            <person name="Sun Q."/>
            <person name="Ying G."/>
            <person name="Tang D.J."/>
            <person name="Tang H."/>
            <person name="Wu W."/>
            <person name="Hao P."/>
            <person name="Wang L."/>
            <person name="Jiang B.L."/>
            <person name="Zeng S."/>
            <person name="Gu W.Y."/>
            <person name="Lu G."/>
            <person name="Rong L."/>
            <person name="Tian Y."/>
            <person name="Yao Z."/>
            <person name="Fu G."/>
            <person name="Chen B."/>
            <person name="Fang R."/>
            <person name="Qiang B."/>
            <person name="Chen Z."/>
            <person name="Zhao G.P."/>
            <person name="Tang J.L."/>
            <person name="He C."/>
        </authorList>
    </citation>
    <scope>NUCLEOTIDE SEQUENCE [LARGE SCALE GENOMIC DNA]</scope>
    <source>
        <strain evidence="6 7">8004</strain>
    </source>
</reference>
<dbReference type="GO" id="GO:0004553">
    <property type="term" value="F:hydrolase activity, hydrolyzing O-glycosyl compounds"/>
    <property type="evidence" value="ECO:0007669"/>
    <property type="project" value="InterPro"/>
</dbReference>
<dbReference type="SMR" id="A0A0H2X8C4"/>
<dbReference type="PROSITE" id="PS00659">
    <property type="entry name" value="GLYCOSYL_HYDROL_F5"/>
    <property type="match status" value="1"/>
</dbReference>
<keyword evidence="1 3" id="KW-0378">Hydrolase</keyword>
<evidence type="ECO:0000259" key="5">
    <source>
        <dbReference type="Pfam" id="PF00150"/>
    </source>
</evidence>
<dbReference type="InterPro" id="IPR018087">
    <property type="entry name" value="Glyco_hydro_5_CS"/>
</dbReference>
<evidence type="ECO:0000313" key="6">
    <source>
        <dbReference type="EMBL" id="AAY49508.1"/>
    </source>
</evidence>
<feature type="domain" description="Glycoside hydrolase family 5" evidence="5">
    <location>
        <begin position="38"/>
        <end position="283"/>
    </location>
</feature>
<evidence type="ECO:0000256" key="4">
    <source>
        <dbReference type="SAM" id="SignalP"/>
    </source>
</evidence>
<dbReference type="AlphaFoldDB" id="A0A0H2X8C4"/>
<comment type="similarity">
    <text evidence="3">Belongs to the glycosyl hydrolase 5 (cellulase A) family.</text>
</comment>
<dbReference type="KEGG" id="xcb:XC_2458"/>
<keyword evidence="4" id="KW-0732">Signal</keyword>
<dbReference type="RefSeq" id="WP_011036951.1">
    <property type="nucleotide sequence ID" value="NC_007086.1"/>
</dbReference>
<dbReference type="InterPro" id="IPR001547">
    <property type="entry name" value="Glyco_hydro_5"/>
</dbReference>
<dbReference type="InterPro" id="IPR017853">
    <property type="entry name" value="GH"/>
</dbReference>
<feature type="chain" id="PRO_5002601601" evidence="4">
    <location>
        <begin position="27"/>
        <end position="333"/>
    </location>
</feature>
<accession>A0A0H2X8C4</accession>
<evidence type="ECO:0000256" key="2">
    <source>
        <dbReference type="ARBA" id="ARBA00023295"/>
    </source>
</evidence>
<proteinExistence type="inferred from homology"/>
<gene>
    <name evidence="6" type="ordered locus">XC_2458</name>
</gene>
<feature type="signal peptide" evidence="4">
    <location>
        <begin position="1"/>
        <end position="26"/>
    </location>
</feature>
<evidence type="ECO:0000256" key="3">
    <source>
        <dbReference type="RuleBase" id="RU361153"/>
    </source>
</evidence>
<dbReference type="Pfam" id="PF00150">
    <property type="entry name" value="Cellulase"/>
    <property type="match status" value="1"/>
</dbReference>